<dbReference type="SUPFAM" id="SSF56935">
    <property type="entry name" value="Porins"/>
    <property type="match status" value="1"/>
</dbReference>
<dbReference type="GO" id="GO:0016020">
    <property type="term" value="C:membrane"/>
    <property type="evidence" value="ECO:0007669"/>
    <property type="project" value="InterPro"/>
</dbReference>
<evidence type="ECO:0000313" key="4">
    <source>
        <dbReference type="Proteomes" id="UP000245708"/>
    </source>
</evidence>
<feature type="chain" id="PRO_5016447170" evidence="1">
    <location>
        <begin position="20"/>
        <end position="327"/>
    </location>
</feature>
<comment type="caution">
    <text evidence="3">The sequence shown here is derived from an EMBL/GenBank/DDBJ whole genome shotgun (WGS) entry which is preliminary data.</text>
</comment>
<dbReference type="OrthoDB" id="7326315at2"/>
<dbReference type="Gene3D" id="2.40.160.10">
    <property type="entry name" value="Porin"/>
    <property type="match status" value="1"/>
</dbReference>
<reference evidence="3 4" key="1">
    <citation type="submission" date="2018-05" db="EMBL/GenBank/DDBJ databases">
        <title>Genomic Encyclopedia of Type Strains, Phase IV (KMG-IV): sequencing the most valuable type-strain genomes for metagenomic binning, comparative biology and taxonomic classification.</title>
        <authorList>
            <person name="Goeker M."/>
        </authorList>
    </citation>
    <scope>NUCLEOTIDE SEQUENCE [LARGE SCALE GENOMIC DNA]</scope>
    <source>
        <strain evidence="3 4">DSM 16097</strain>
    </source>
</reference>
<dbReference type="RefSeq" id="WP_109668947.1">
    <property type="nucleotide sequence ID" value="NZ_QGGW01000006.1"/>
</dbReference>
<protein>
    <submittedName>
        <fullName evidence="3">Outer membrane protein OmpU</fullName>
    </submittedName>
</protein>
<feature type="domain" description="Porin" evidence="2">
    <location>
        <begin position="7"/>
        <end position="305"/>
    </location>
</feature>
<dbReference type="AlphaFoldDB" id="A0A316GIM6"/>
<evidence type="ECO:0000313" key="3">
    <source>
        <dbReference type="EMBL" id="PWK59852.1"/>
    </source>
</evidence>
<keyword evidence="1" id="KW-0732">Signal</keyword>
<evidence type="ECO:0000259" key="2">
    <source>
        <dbReference type="Pfam" id="PF13609"/>
    </source>
</evidence>
<feature type="signal peptide" evidence="1">
    <location>
        <begin position="1"/>
        <end position="19"/>
    </location>
</feature>
<dbReference type="EMBL" id="QGGW01000006">
    <property type="protein sequence ID" value="PWK59852.1"/>
    <property type="molecule type" value="Genomic_DNA"/>
</dbReference>
<dbReference type="Proteomes" id="UP000245708">
    <property type="component" value="Unassembled WGS sequence"/>
</dbReference>
<dbReference type="GO" id="GO:0015288">
    <property type="term" value="F:porin activity"/>
    <property type="evidence" value="ECO:0007669"/>
    <property type="project" value="InterPro"/>
</dbReference>
<proteinExistence type="predicted"/>
<dbReference type="InterPro" id="IPR023614">
    <property type="entry name" value="Porin_dom_sf"/>
</dbReference>
<gene>
    <name evidence="3" type="ORF">C7455_106140</name>
</gene>
<name>A0A316GIM6_9RHOB</name>
<sequence length="327" mass="33111">MKKVLFATTALVAFAGAAAADVTVTGSAEMGIAGGTGLDVAFFQSVDVRFALTGQTDNGLSFGATIDLDDASDRPLTTGLGDISSAFADFTVFVRGSFGTLTLGDTDGAFDWAMTEVNAGSPGSINDAETGHGGFNGNSGYDGDHNGQILRYDYTVGDFGFALSAEVQGNNPSASANTDDAIIGLGFRYGLDFGGGRLNLGLGYQTGDHGGVGISDLIGVSASVALDSGLTATVNYSEGDLTLGSLDETHIGLGVSYEFDAITLHANWGQFEEETTGNTNEGFGLAAAYDLGGGASMHLGYGDSDCGGAGPSCTDGSRWSLGLAMSF</sequence>
<accession>A0A316GIM6</accession>
<organism evidence="3 4">
    <name type="scientific">Roseicyclus mahoneyensis</name>
    <dbReference type="NCBI Taxonomy" id="164332"/>
    <lineage>
        <taxon>Bacteria</taxon>
        <taxon>Pseudomonadati</taxon>
        <taxon>Pseudomonadota</taxon>
        <taxon>Alphaproteobacteria</taxon>
        <taxon>Rhodobacterales</taxon>
        <taxon>Roseobacteraceae</taxon>
        <taxon>Roseicyclus</taxon>
    </lineage>
</organism>
<evidence type="ECO:0000256" key="1">
    <source>
        <dbReference type="SAM" id="SignalP"/>
    </source>
</evidence>
<dbReference type="Pfam" id="PF13609">
    <property type="entry name" value="Porin_4"/>
    <property type="match status" value="1"/>
</dbReference>
<dbReference type="InterPro" id="IPR033900">
    <property type="entry name" value="Gram_neg_porin_domain"/>
</dbReference>
<keyword evidence="4" id="KW-1185">Reference proteome</keyword>